<feature type="repeat" description="Cell wall-binding" evidence="2">
    <location>
        <begin position="744"/>
        <end position="763"/>
    </location>
</feature>
<feature type="signal peptide" evidence="3">
    <location>
        <begin position="1"/>
        <end position="30"/>
    </location>
</feature>
<feature type="repeat" description="Cell wall-binding" evidence="2">
    <location>
        <begin position="662"/>
        <end position="681"/>
    </location>
</feature>
<dbReference type="SMART" id="SM00047">
    <property type="entry name" value="LYZ2"/>
    <property type="match status" value="1"/>
</dbReference>
<feature type="chain" id="PRO_5003032877" evidence="3">
    <location>
        <begin position="31"/>
        <end position="848"/>
    </location>
</feature>
<feature type="repeat" description="Cell wall-binding" evidence="2">
    <location>
        <begin position="556"/>
        <end position="575"/>
    </location>
</feature>
<evidence type="ECO:0000259" key="4">
    <source>
        <dbReference type="SMART" id="SM00047"/>
    </source>
</evidence>
<evidence type="ECO:0000256" key="2">
    <source>
        <dbReference type="PROSITE-ProRule" id="PRU00591"/>
    </source>
</evidence>
<feature type="domain" description="Mannosyl-glycoprotein endo-beta-N-acetylglucosamidase-like" evidence="4">
    <location>
        <begin position="277"/>
        <end position="412"/>
    </location>
</feature>
<gene>
    <name evidence="5" type="ORF">HMPREF9013_0387</name>
</gene>
<accession>D2MPZ7</accession>
<dbReference type="Gene3D" id="2.10.270.10">
    <property type="entry name" value="Cholin Binding"/>
    <property type="match status" value="6"/>
</dbReference>
<dbReference type="AlphaFoldDB" id="D2MPZ7"/>
<dbReference type="InterPro" id="IPR018337">
    <property type="entry name" value="Cell_wall/Cho-bd_repeat"/>
</dbReference>
<dbReference type="Pfam" id="PF01832">
    <property type="entry name" value="Glucosaminidase"/>
    <property type="match status" value="1"/>
</dbReference>
<sequence>MNLKKKIACISLSFICALILLPNRFTSVKAANPYRMNCSNFEVALAKVDSKKQGYFEKVGCYASFDAAKSVMKEKGHAAVVRHSSMDSSNKIIAMNTGVVYTDVSSSHLALLKMVGHSGHITYARSNRMAFYHDTFHYDNGHGDVWLTLSGFKGTTDIHNLEFVPMVWMNNGTYSYVNGASVTKEVPYFSAYTSQGRKEILFTAKDQVGNTYFNAAFGIAPSWMKENKRYYSSNDIDFYEDPQLTKYSGTYYNYYQFLPLRTKSKIPASKYNEFLKKMGKNSSSKLWNTGDLFVKAQEHFGLNALMVFSQACVESAYGNSYLATNRNNLFGWKAYDSNPNGATGYASVKQCIDQAFRDNIRDYVSTNEPVYYGEHFGNKGSGITMKYASSTTYGLTVAAVAYSFDKFAGLVDHQSVHFGVLKDKNVNVYNQPSNKANVLYKAGYGMDNASPYYNNHVVAVLGTFKDYYKIQSTDYHDGSKVITSRNNHSDRAYDWNQMIGYVKKSDLQLVTDSDKKTGWVDRNGKKYWFNEKGKPEPGWKTIQGNRYWFHLDGRAETGWSPIDGKIYHFGPDGKMESGWFSYKGHLYYLNTIEDGHMETGWARIAGYKYHFGSDGKLDTGWFHYGGNTYYLDPKSNGRMVTGKVTIDGKDYVFGEDGVLVQKNGWKQINGKKYWFNEKGEPEPGWKDIDGKRYWFYPDGQVETGWRTIEGKKYHFNDAGELDYGWFTYQGNQYYLNPELNGATQTGWKEIKGELYWFYPDGKMETGWSSIAGEQYHFKPDGRLDTGWFEYKGNRYYLDPKSKGRMVKGLFQINQKTYYFDEKGWMKNDGWHTINGHRYWFTVEGYAEV</sequence>
<evidence type="ECO:0000256" key="3">
    <source>
        <dbReference type="SAM" id="SignalP"/>
    </source>
</evidence>
<dbReference type="Gene3D" id="1.10.530.10">
    <property type="match status" value="1"/>
</dbReference>
<comment type="caution">
    <text evidence="5">The sequence shown here is derived from an EMBL/GenBank/DDBJ whole genome shotgun (WGS) entry which is preliminary data.</text>
</comment>
<evidence type="ECO:0000313" key="5">
    <source>
        <dbReference type="EMBL" id="EFC05450.1"/>
    </source>
</evidence>
<evidence type="ECO:0000313" key="6">
    <source>
        <dbReference type="Proteomes" id="UP000005017"/>
    </source>
</evidence>
<evidence type="ECO:0000256" key="1">
    <source>
        <dbReference type="ARBA" id="ARBA00022737"/>
    </source>
</evidence>
<dbReference type="SUPFAM" id="SSF69360">
    <property type="entry name" value="Cell wall binding repeat"/>
    <property type="match status" value="2"/>
</dbReference>
<protein>
    <submittedName>
        <fullName evidence="5">Mannosyl-glycoprotein endo-beta-N-acetylglucosaminidase</fullName>
    </submittedName>
</protein>
<proteinExistence type="predicted"/>
<dbReference type="Pfam" id="PF01473">
    <property type="entry name" value="Choline_bind_1"/>
    <property type="match status" value="3"/>
</dbReference>
<dbReference type="PROSITE" id="PS51170">
    <property type="entry name" value="CW"/>
    <property type="match status" value="3"/>
</dbReference>
<feature type="non-terminal residue" evidence="5">
    <location>
        <position position="848"/>
    </location>
</feature>
<name>D2MPZ7_9FIRM</name>
<dbReference type="STRING" id="679192.HMPREF9013_0387"/>
<dbReference type="Pfam" id="PF19127">
    <property type="entry name" value="Choline_bind_3"/>
    <property type="match status" value="4"/>
</dbReference>
<keyword evidence="3" id="KW-0732">Signal</keyword>
<dbReference type="GO" id="GO:0004040">
    <property type="term" value="F:amidase activity"/>
    <property type="evidence" value="ECO:0007669"/>
    <property type="project" value="InterPro"/>
</dbReference>
<dbReference type="eggNOG" id="COG5263">
    <property type="taxonomic scope" value="Bacteria"/>
</dbReference>
<dbReference type="InterPro" id="IPR002901">
    <property type="entry name" value="MGlyc_endo_b_GlcNAc-like_dom"/>
</dbReference>
<reference evidence="6" key="1">
    <citation type="submission" date="2009-12" db="EMBL/GenBank/DDBJ databases">
        <title>Sequence of Clostridiales genomosp. BVAB3 str. UPII9-5.</title>
        <authorList>
            <person name="Madupu R."/>
            <person name="Durkin A.S."/>
            <person name="Torralba M."/>
            <person name="Methe B."/>
            <person name="Sutton G.G."/>
            <person name="Strausberg R.L."/>
            <person name="Nelson K.E."/>
        </authorList>
    </citation>
    <scope>NUCLEOTIDE SEQUENCE [LARGE SCALE GENOMIC DNA]</scope>
    <source>
        <strain evidence="6">W1219</strain>
    </source>
</reference>
<dbReference type="EMBL" id="ADFR01000014">
    <property type="protein sequence ID" value="EFC05450.1"/>
    <property type="molecule type" value="Genomic_DNA"/>
</dbReference>
<keyword evidence="6" id="KW-1185">Reference proteome</keyword>
<dbReference type="eggNOG" id="COG4193">
    <property type="taxonomic scope" value="Bacteria"/>
</dbReference>
<dbReference type="RefSeq" id="WP_006627460.1">
    <property type="nucleotide sequence ID" value="NZ_ADFR01000014.1"/>
</dbReference>
<keyword evidence="1" id="KW-0677">Repeat</keyword>
<organism evidence="5 6">
    <name type="scientific">Bulleidia extructa W1219</name>
    <dbReference type="NCBI Taxonomy" id="679192"/>
    <lineage>
        <taxon>Bacteria</taxon>
        <taxon>Bacillati</taxon>
        <taxon>Bacillota</taxon>
        <taxon>Erysipelotrichia</taxon>
        <taxon>Erysipelotrichales</taxon>
        <taxon>Erysipelotrichaceae</taxon>
        <taxon>Bulleidia</taxon>
    </lineage>
</organism>
<dbReference type="Proteomes" id="UP000005017">
    <property type="component" value="Unassembled WGS sequence"/>
</dbReference>